<protein>
    <submittedName>
        <fullName evidence="8">Iron complex transport system substrate-binding protein</fullName>
    </submittedName>
</protein>
<dbReference type="EMBL" id="LT629763">
    <property type="protein sequence ID" value="SDS64439.1"/>
    <property type="molecule type" value="Genomic_DNA"/>
</dbReference>
<evidence type="ECO:0000256" key="4">
    <source>
        <dbReference type="ARBA" id="ARBA00022496"/>
    </source>
</evidence>
<dbReference type="PRINTS" id="PR01715">
    <property type="entry name" value="FERRIBNDNGPP"/>
</dbReference>
<dbReference type="STRING" id="472181.SAMN05216271_2379"/>
<proteinExistence type="inferred from homology"/>
<dbReference type="GO" id="GO:0030288">
    <property type="term" value="C:outer membrane-bounded periplasmic space"/>
    <property type="evidence" value="ECO:0007669"/>
    <property type="project" value="TreeGrafter"/>
</dbReference>
<evidence type="ECO:0000313" key="8">
    <source>
        <dbReference type="EMBL" id="SDS64439.1"/>
    </source>
</evidence>
<evidence type="ECO:0000256" key="6">
    <source>
        <dbReference type="SAM" id="SignalP"/>
    </source>
</evidence>
<keyword evidence="4" id="KW-0406">Ion transport</keyword>
<dbReference type="Gene3D" id="3.40.50.1980">
    <property type="entry name" value="Nitrogenase molybdenum iron protein domain"/>
    <property type="match status" value="2"/>
</dbReference>
<evidence type="ECO:0000313" key="9">
    <source>
        <dbReference type="Proteomes" id="UP000243413"/>
    </source>
</evidence>
<dbReference type="AlphaFoldDB" id="A0A1H1TXT9"/>
<dbReference type="GO" id="GO:1901678">
    <property type="term" value="P:iron coordination entity transport"/>
    <property type="evidence" value="ECO:0007669"/>
    <property type="project" value="UniProtKB-ARBA"/>
</dbReference>
<feature type="domain" description="Fe/B12 periplasmic-binding" evidence="7">
    <location>
        <begin position="30"/>
        <end position="289"/>
    </location>
</feature>
<evidence type="ECO:0000256" key="3">
    <source>
        <dbReference type="ARBA" id="ARBA00022448"/>
    </source>
</evidence>
<keyword evidence="4" id="KW-0410">Iron transport</keyword>
<evidence type="ECO:0000256" key="1">
    <source>
        <dbReference type="ARBA" id="ARBA00004196"/>
    </source>
</evidence>
<evidence type="ECO:0000256" key="5">
    <source>
        <dbReference type="ARBA" id="ARBA00022729"/>
    </source>
</evidence>
<dbReference type="RefSeq" id="WP_092286900.1">
    <property type="nucleotide sequence ID" value="NZ_LT629763.1"/>
</dbReference>
<dbReference type="InterPro" id="IPR002491">
    <property type="entry name" value="ABC_transptr_periplasmic_BD"/>
</dbReference>
<evidence type="ECO:0000256" key="2">
    <source>
        <dbReference type="ARBA" id="ARBA00008814"/>
    </source>
</evidence>
<feature type="chain" id="PRO_5009261656" evidence="6">
    <location>
        <begin position="23"/>
        <end position="289"/>
    </location>
</feature>
<dbReference type="Pfam" id="PF01497">
    <property type="entry name" value="Peripla_BP_2"/>
    <property type="match status" value="1"/>
</dbReference>
<comment type="subcellular location">
    <subcellularLocation>
        <location evidence="1">Cell envelope</location>
    </subcellularLocation>
</comment>
<sequence length="289" mass="32082">MTGRVWRGLLALLLCLPLMVQAAEQGPYTRIATLDWGLAETLVGIGVTPVGVADLPNYRRWVGEPAMPASVHNLGLRTEPNLELLTQLAPDLILITPQFEAARPWLERIAPVQSLAIYRPGRDPLQTATEIARELGELTAHQAGAEQLITDFEQQMRQLRSKLAGRALPPFYLVTLIDARHMRVYGNSSLFSSVLERLGQRNAWQGADNVWGFSQAGVEQLAEVPEAALIHFAPAPLGALPALQQSVLWQRLPFVEQQRVYAFAPAWQFGGLMAAQHFMRLFEEALVHD</sequence>
<dbReference type="PANTHER" id="PTHR30532:SF1">
    <property type="entry name" value="IRON(3+)-HYDROXAMATE-BINDING PROTEIN FHUD"/>
    <property type="match status" value="1"/>
</dbReference>
<gene>
    <name evidence="8" type="ORF">SAMN05216271_2379</name>
</gene>
<evidence type="ECO:0000259" key="7">
    <source>
        <dbReference type="PROSITE" id="PS50983"/>
    </source>
</evidence>
<keyword evidence="4" id="KW-0408">Iron</keyword>
<feature type="signal peptide" evidence="6">
    <location>
        <begin position="1"/>
        <end position="22"/>
    </location>
</feature>
<keyword evidence="3" id="KW-0813">Transport</keyword>
<name>A0A1H1TXT9_9GAMM</name>
<dbReference type="CDD" id="cd01146">
    <property type="entry name" value="FhuD"/>
    <property type="match status" value="1"/>
</dbReference>
<dbReference type="OrthoDB" id="6160519at2"/>
<dbReference type="PROSITE" id="PS50983">
    <property type="entry name" value="FE_B12_PBP"/>
    <property type="match status" value="1"/>
</dbReference>
<reference evidence="9" key="1">
    <citation type="submission" date="2016-10" db="EMBL/GenBank/DDBJ databases">
        <authorList>
            <person name="Varghese N."/>
            <person name="Submissions S."/>
        </authorList>
    </citation>
    <scope>NUCLEOTIDE SEQUENCE [LARGE SCALE GENOMIC DNA]</scope>
    <source>
        <strain evidence="9">JCM 14963</strain>
    </source>
</reference>
<keyword evidence="5 6" id="KW-0732">Signal</keyword>
<accession>A0A1H1TXT9</accession>
<dbReference type="SUPFAM" id="SSF53807">
    <property type="entry name" value="Helical backbone' metal receptor"/>
    <property type="match status" value="1"/>
</dbReference>
<dbReference type="Proteomes" id="UP000243413">
    <property type="component" value="Chromosome I"/>
</dbReference>
<dbReference type="PANTHER" id="PTHR30532">
    <property type="entry name" value="IRON III DICITRATE-BINDING PERIPLASMIC PROTEIN"/>
    <property type="match status" value="1"/>
</dbReference>
<comment type="similarity">
    <text evidence="2">Belongs to the bacterial solute-binding protein 8 family.</text>
</comment>
<organism evidence="8 9">
    <name type="scientific">Halopseudomonas sabulinigri</name>
    <dbReference type="NCBI Taxonomy" id="472181"/>
    <lineage>
        <taxon>Bacteria</taxon>
        <taxon>Pseudomonadati</taxon>
        <taxon>Pseudomonadota</taxon>
        <taxon>Gammaproteobacteria</taxon>
        <taxon>Pseudomonadales</taxon>
        <taxon>Pseudomonadaceae</taxon>
        <taxon>Halopseudomonas</taxon>
    </lineage>
</organism>
<dbReference type="InterPro" id="IPR051313">
    <property type="entry name" value="Bact_iron-sidero_bind"/>
</dbReference>